<protein>
    <submittedName>
        <fullName evidence="6">Cathepsin L</fullName>
    </submittedName>
</protein>
<dbReference type="FunFam" id="3.90.70.10:FF:000195">
    <property type="entry name" value="Cathepsin L-like protease"/>
    <property type="match status" value="1"/>
</dbReference>
<evidence type="ECO:0000256" key="1">
    <source>
        <dbReference type="ARBA" id="ARBA00008455"/>
    </source>
</evidence>
<evidence type="ECO:0000313" key="7">
    <source>
        <dbReference type="Proteomes" id="UP000008974"/>
    </source>
</evidence>
<name>E1F814_GIAIA</name>
<keyword evidence="3" id="KW-0812">Transmembrane</keyword>
<feature type="region of interest" description="Disordered" evidence="2">
    <location>
        <begin position="488"/>
        <end position="512"/>
    </location>
</feature>
<dbReference type="InterPro" id="IPR039417">
    <property type="entry name" value="Peptidase_C1A_papain-like"/>
</dbReference>
<dbReference type="PROSITE" id="PS00139">
    <property type="entry name" value="THIOL_PROTEASE_CYS"/>
    <property type="match status" value="1"/>
</dbReference>
<evidence type="ECO:0000259" key="5">
    <source>
        <dbReference type="SMART" id="SM00645"/>
    </source>
</evidence>
<dbReference type="EMBL" id="ACVC01000229">
    <property type="protein sequence ID" value="EFO61406.1"/>
    <property type="molecule type" value="Genomic_DNA"/>
</dbReference>
<dbReference type="Proteomes" id="UP000008974">
    <property type="component" value="Unassembled WGS sequence"/>
</dbReference>
<keyword evidence="4" id="KW-0732">Signal</keyword>
<dbReference type="GO" id="GO:0008234">
    <property type="term" value="F:cysteine-type peptidase activity"/>
    <property type="evidence" value="ECO:0007669"/>
    <property type="project" value="InterPro"/>
</dbReference>
<comment type="caution">
    <text evidence="6">The sequence shown here is derived from an EMBL/GenBank/DDBJ whole genome shotgun (WGS) entry which is preliminary data.</text>
</comment>
<dbReference type="PANTHER" id="PTHR12411">
    <property type="entry name" value="CYSTEINE PROTEASE FAMILY C1-RELATED"/>
    <property type="match status" value="1"/>
</dbReference>
<evidence type="ECO:0000256" key="2">
    <source>
        <dbReference type="SAM" id="MobiDB-lite"/>
    </source>
</evidence>
<dbReference type="GO" id="GO:0006508">
    <property type="term" value="P:proteolysis"/>
    <property type="evidence" value="ECO:0007669"/>
    <property type="project" value="InterPro"/>
</dbReference>
<organism evidence="6 7">
    <name type="scientific">Giardia intestinalis (strain P15)</name>
    <name type="common">Giardia lamblia</name>
    <dbReference type="NCBI Taxonomy" id="658858"/>
    <lineage>
        <taxon>Eukaryota</taxon>
        <taxon>Metamonada</taxon>
        <taxon>Diplomonadida</taxon>
        <taxon>Hexamitidae</taxon>
        <taxon>Giardiinae</taxon>
        <taxon>Giardia</taxon>
    </lineage>
</organism>
<dbReference type="AlphaFoldDB" id="E1F814"/>
<dbReference type="SMART" id="SM00645">
    <property type="entry name" value="Pept_C1"/>
    <property type="match status" value="1"/>
</dbReference>
<proteinExistence type="inferred from homology"/>
<dbReference type="InterPro" id="IPR038765">
    <property type="entry name" value="Papain-like_cys_pep_sf"/>
</dbReference>
<feature type="transmembrane region" description="Helical" evidence="3">
    <location>
        <begin position="539"/>
        <end position="562"/>
    </location>
</feature>
<dbReference type="InterPro" id="IPR000169">
    <property type="entry name" value="Pept_cys_AS"/>
</dbReference>
<evidence type="ECO:0000256" key="4">
    <source>
        <dbReference type="SAM" id="SignalP"/>
    </source>
</evidence>
<feature type="domain" description="Peptidase C1A papain C-terminal" evidence="5">
    <location>
        <begin position="185"/>
        <end position="451"/>
    </location>
</feature>
<feature type="chain" id="PRO_5018651693" evidence="4">
    <location>
        <begin position="18"/>
        <end position="569"/>
    </location>
</feature>
<feature type="signal peptide" evidence="4">
    <location>
        <begin position="1"/>
        <end position="17"/>
    </location>
</feature>
<dbReference type="VEuPathDB" id="GiardiaDB:GLP15_4486"/>
<dbReference type="Pfam" id="PF00112">
    <property type="entry name" value="Peptidase_C1"/>
    <property type="match status" value="1"/>
</dbReference>
<keyword evidence="3" id="KW-0472">Membrane</keyword>
<dbReference type="OMA" id="TSMDYAN"/>
<reference evidence="6 7" key="1">
    <citation type="journal article" date="2010" name="BMC Genomics">
        <title>Genome analysis and comparative genomics of a Giardia intestinalis assemblage E isolate.</title>
        <authorList>
            <person name="Jerlstrom-Hultqvist J."/>
            <person name="Franzen O."/>
            <person name="Ankarklev J."/>
            <person name="Xu F."/>
            <person name="Nohynkova E."/>
            <person name="Andersson J.O."/>
            <person name="Svard S.G."/>
            <person name="Andersson B."/>
        </authorList>
    </citation>
    <scope>NUCLEOTIDE SEQUENCE [LARGE SCALE GENOMIC DNA]</scope>
    <source>
        <strain evidence="6 7">P15</strain>
    </source>
</reference>
<dbReference type="Gene3D" id="3.90.70.10">
    <property type="entry name" value="Cysteine proteinases"/>
    <property type="match status" value="1"/>
</dbReference>
<sequence>MASHMLVLLLFIVCCVSHDPNNVPSYIDPTKITLETIHENTKILFSLFNSRFTLEYPSDEAHNKALLSFAKNLAHHNATHARDMDHLDELLTYTDGYAIYGLTSAFARDPTEPMKGFVQDINVPEYDLGNFKDRIRSRWNLFKEATTYQLKVIYSALVSAAPPVPRSGCTAIYVRQNPLSPLSSIPLSADLREFEVIGKVRNQGVCGCCWAMASAVMLEGMTRSTQSYFKDKTEVDNTFKDVDLIVSEQYIMNNSRSSINDFCEGGNYRITSMDYANENIVKTVESEKNFPLAFTHLEKNPSIIEPISNFKVSKAFLPYNTETVTGTNCKRSLIKLLDKLQLSSPMTNGAVNQIKSYLARGIPVAAAMFTGGDGSLSSRDFSNYKGGIFNKPCSKIGLDHQVMFAGYGYYQGVEVWVMRNSWGENWGSYGHFYTPIGNNVLCSETYAYTDIPQYFPLSQSDKDKPYIERQRTRASTYWAKKLKRGDTVALDSDPSTIPPASPGGDNDIYTPRGKIISSSSSGTSSSSSSSTTVTSSISLSIPSIIMIVAGLLGSAGVAGIIAKFTCCRK</sequence>
<comment type="similarity">
    <text evidence="1">Belongs to the peptidase C1 family.</text>
</comment>
<keyword evidence="3" id="KW-1133">Transmembrane helix</keyword>
<dbReference type="STRING" id="658858.E1F814"/>
<dbReference type="SUPFAM" id="SSF54001">
    <property type="entry name" value="Cysteine proteinases"/>
    <property type="match status" value="1"/>
</dbReference>
<dbReference type="OrthoDB" id="10253408at2759"/>
<accession>E1F814</accession>
<evidence type="ECO:0000313" key="6">
    <source>
        <dbReference type="EMBL" id="EFO61406.1"/>
    </source>
</evidence>
<evidence type="ECO:0000256" key="3">
    <source>
        <dbReference type="SAM" id="Phobius"/>
    </source>
</evidence>
<dbReference type="InterPro" id="IPR000668">
    <property type="entry name" value="Peptidase_C1A_C"/>
</dbReference>
<gene>
    <name evidence="6" type="ORF">GLP15_4486</name>
</gene>
<dbReference type="InterPro" id="IPR013128">
    <property type="entry name" value="Peptidase_C1A"/>
</dbReference>
<dbReference type="CDD" id="cd02248">
    <property type="entry name" value="Peptidase_C1A"/>
    <property type="match status" value="1"/>
</dbReference>